<evidence type="ECO:0000256" key="1">
    <source>
        <dbReference type="SAM" id="Phobius"/>
    </source>
</evidence>
<dbReference type="EMBL" id="CAFAAL010000009">
    <property type="protein sequence ID" value="CAB4793986.1"/>
    <property type="molecule type" value="Genomic_DNA"/>
</dbReference>
<feature type="transmembrane region" description="Helical" evidence="1">
    <location>
        <begin position="55"/>
        <end position="73"/>
    </location>
</feature>
<sequence length="198" mass="21904">MAVAVRSTSGIKFSNDKPSTNTCDDHVSTSLQGIEGMTGCMLAINILKWPGMNQAFLFSLVLTVILTGLIFVYGKRRPIGTPVSWGEAMIGSVYAFFVMFIAYGVLPHQWLVHVQNELGWRSDKPFLGPGSIFKSKAKGGSFPFDINYLQIGDILVTGIYGVLLGVQIFTWSWWQKRGTKKTTDVEQSTYGRPLVKKA</sequence>
<organism evidence="2">
    <name type="scientific">freshwater metagenome</name>
    <dbReference type="NCBI Taxonomy" id="449393"/>
    <lineage>
        <taxon>unclassified sequences</taxon>
        <taxon>metagenomes</taxon>
        <taxon>ecological metagenomes</taxon>
    </lineage>
</organism>
<keyword evidence="1" id="KW-1133">Transmembrane helix</keyword>
<keyword evidence="1" id="KW-0472">Membrane</keyword>
<gene>
    <name evidence="2" type="ORF">UFOPK3004_00224</name>
</gene>
<reference evidence="2" key="1">
    <citation type="submission" date="2020-05" db="EMBL/GenBank/DDBJ databases">
        <authorList>
            <person name="Chiriac C."/>
            <person name="Salcher M."/>
            <person name="Ghai R."/>
            <person name="Kavagutti S V."/>
        </authorList>
    </citation>
    <scope>NUCLEOTIDE SEQUENCE</scope>
</reference>
<protein>
    <submittedName>
        <fullName evidence="2">Unannotated protein</fullName>
    </submittedName>
</protein>
<feature type="transmembrane region" description="Helical" evidence="1">
    <location>
        <begin position="154"/>
        <end position="174"/>
    </location>
</feature>
<feature type="transmembrane region" description="Helical" evidence="1">
    <location>
        <begin position="85"/>
        <end position="106"/>
    </location>
</feature>
<keyword evidence="1" id="KW-0812">Transmembrane</keyword>
<name>A0A6J6XFK5_9ZZZZ</name>
<proteinExistence type="predicted"/>
<dbReference type="AlphaFoldDB" id="A0A6J6XFK5"/>
<accession>A0A6J6XFK5</accession>
<evidence type="ECO:0000313" key="2">
    <source>
        <dbReference type="EMBL" id="CAB4793986.1"/>
    </source>
</evidence>